<keyword evidence="2" id="KW-1185">Reference proteome</keyword>
<dbReference type="KEGG" id="dmp:FAK_17230"/>
<dbReference type="EMBL" id="AP028679">
    <property type="protein sequence ID" value="BEQ14657.1"/>
    <property type="molecule type" value="Genomic_DNA"/>
</dbReference>
<sequence>MSDKFMSTAEAVDKFIHDGDQIALGGFTINRNPMSLAREIVRQHKKDLYLVVHSHGQALELLIGAGCVKRLELAYGGVARFAPTGQRFKKAFLEKSIEVEDYTNYQMTLRFMAGAMGLPFIATTSGLQTDVVKVSGFSPATRKQEGVPDEKLTVIKNPIDPESGDVVILPPLNPDVTLLHAQYAGDEGTIRMEGLSFADIEQAKAAKHVLVSCEHVVPEEMLRREPDRNCLPPFLVDAIIPTPYGAHPTGCYMFYDYDPTHLNLFKQMARDDAMFQQYLDEWVMPLATQEEYLDKVGASSLVRIKANPFIGYAPGMDRS</sequence>
<dbReference type="PANTHER" id="PTHR43293:SF3">
    <property type="entry name" value="CHOLESTEROL RING-CLEAVING HYDROLASE IPDB SUBUNIT"/>
    <property type="match status" value="1"/>
</dbReference>
<dbReference type="RefSeq" id="WP_338606360.1">
    <property type="nucleotide sequence ID" value="NZ_AP028679.1"/>
</dbReference>
<dbReference type="SMART" id="SM00882">
    <property type="entry name" value="CoA_trans"/>
    <property type="match status" value="1"/>
</dbReference>
<dbReference type="AlphaFoldDB" id="A0AAU9F0D2"/>
<organism evidence="1 2">
    <name type="scientific">Desulfoferula mesophila</name>
    <dbReference type="NCBI Taxonomy" id="3058419"/>
    <lineage>
        <taxon>Bacteria</taxon>
        <taxon>Pseudomonadati</taxon>
        <taxon>Thermodesulfobacteriota</taxon>
        <taxon>Desulfarculia</taxon>
        <taxon>Desulfarculales</taxon>
        <taxon>Desulfarculaceae</taxon>
        <taxon>Desulfoferula</taxon>
    </lineage>
</organism>
<protein>
    <submittedName>
        <fullName evidence="1">CoA-transferase</fullName>
    </submittedName>
</protein>
<dbReference type="Proteomes" id="UP001366166">
    <property type="component" value="Chromosome"/>
</dbReference>
<dbReference type="InterPro" id="IPR004165">
    <property type="entry name" value="CoA_trans_fam_I"/>
</dbReference>
<dbReference type="InterPro" id="IPR037171">
    <property type="entry name" value="NagB/RpiA_transferase-like"/>
</dbReference>
<dbReference type="GO" id="GO:0008410">
    <property type="term" value="F:CoA-transferase activity"/>
    <property type="evidence" value="ECO:0007669"/>
    <property type="project" value="InterPro"/>
</dbReference>
<name>A0AAU9F0D2_9BACT</name>
<dbReference type="Pfam" id="PF01144">
    <property type="entry name" value="CoA_trans"/>
    <property type="match status" value="1"/>
</dbReference>
<gene>
    <name evidence="1" type="ORF">FAK_17230</name>
</gene>
<evidence type="ECO:0000313" key="1">
    <source>
        <dbReference type="EMBL" id="BEQ14657.1"/>
    </source>
</evidence>
<proteinExistence type="predicted"/>
<dbReference type="SUPFAM" id="SSF100950">
    <property type="entry name" value="NagB/RpiA/CoA transferase-like"/>
    <property type="match status" value="1"/>
</dbReference>
<dbReference type="PANTHER" id="PTHR43293">
    <property type="entry name" value="ACETATE COA-TRANSFERASE YDIF"/>
    <property type="match status" value="1"/>
</dbReference>
<dbReference type="Gene3D" id="3.40.1080.10">
    <property type="entry name" value="Glutaconate Coenzyme A-transferase"/>
    <property type="match status" value="1"/>
</dbReference>
<accession>A0AAU9F0D2</accession>
<dbReference type="Gene3D" id="3.30.30.40">
    <property type="match status" value="1"/>
</dbReference>
<reference evidence="2" key="1">
    <citation type="journal article" date="2023" name="Arch. Microbiol.">
        <title>Desulfoferula mesophilus gen. nov. sp. nov., a mesophilic sulfate-reducing bacterium isolated from a brackish lake sediment.</title>
        <authorList>
            <person name="Watanabe T."/>
            <person name="Yabe T."/>
            <person name="Tsuji J.M."/>
            <person name="Fukui M."/>
        </authorList>
    </citation>
    <scope>NUCLEOTIDE SEQUENCE [LARGE SCALE GENOMIC DNA]</scope>
    <source>
        <strain evidence="2">12FAK</strain>
    </source>
</reference>
<evidence type="ECO:0000313" key="2">
    <source>
        <dbReference type="Proteomes" id="UP001366166"/>
    </source>
</evidence>